<organism evidence="1">
    <name type="scientific">uncultured Cytophagales bacterium</name>
    <dbReference type="NCBI Taxonomy" id="158755"/>
    <lineage>
        <taxon>Bacteria</taxon>
        <taxon>Pseudomonadati</taxon>
        <taxon>Bacteroidota</taxon>
        <taxon>Sphingobacteriia</taxon>
        <taxon>Sphingobacteriales</taxon>
        <taxon>environmental samples</taxon>
    </lineage>
</organism>
<dbReference type="EMBL" id="CADCTQ010000429">
    <property type="protein sequence ID" value="CAA9297754.1"/>
    <property type="molecule type" value="Genomic_DNA"/>
</dbReference>
<protein>
    <submittedName>
        <fullName evidence="1">Uncharacterized protein</fullName>
    </submittedName>
</protein>
<dbReference type="AlphaFoldDB" id="A0A6J4K7G0"/>
<accession>A0A6J4K7G0</accession>
<feature type="non-terminal residue" evidence="1">
    <location>
        <position position="21"/>
    </location>
</feature>
<name>A0A6J4K7G0_9SPHI</name>
<sequence length="21" mass="2577">MNKKTKLEKYKFLFKIFVALS</sequence>
<evidence type="ECO:0000313" key="1">
    <source>
        <dbReference type="EMBL" id="CAA9297754.1"/>
    </source>
</evidence>
<reference evidence="1" key="1">
    <citation type="submission" date="2020-02" db="EMBL/GenBank/DDBJ databases">
        <authorList>
            <person name="Meier V. D."/>
        </authorList>
    </citation>
    <scope>NUCLEOTIDE SEQUENCE</scope>
    <source>
        <strain evidence="1">AVDCRST_MAG56</strain>
    </source>
</reference>
<proteinExistence type="predicted"/>
<gene>
    <name evidence="1" type="ORF">AVDCRST_MAG56-5265</name>
</gene>